<keyword evidence="1" id="KW-0479">Metal-binding</keyword>
<dbReference type="GO" id="GO:0005737">
    <property type="term" value="C:cytoplasm"/>
    <property type="evidence" value="ECO:0007669"/>
    <property type="project" value="TreeGrafter"/>
</dbReference>
<feature type="compositionally biased region" description="Polar residues" evidence="6">
    <location>
        <begin position="476"/>
        <end position="493"/>
    </location>
</feature>
<dbReference type="InParanoid" id="A0A1V9Y2Y6"/>
<dbReference type="InterPro" id="IPR037278">
    <property type="entry name" value="ARFGAP/RecO"/>
</dbReference>
<dbReference type="GO" id="GO:0005096">
    <property type="term" value="F:GTPase activator activity"/>
    <property type="evidence" value="ECO:0007669"/>
    <property type="project" value="InterPro"/>
</dbReference>
<gene>
    <name evidence="8" type="ORF">BIW11_05289</name>
</gene>
<keyword evidence="4" id="KW-0862">Zinc</keyword>
<feature type="region of interest" description="Disordered" evidence="6">
    <location>
        <begin position="456"/>
        <end position="548"/>
    </location>
</feature>
<dbReference type="EMBL" id="MNPL01000340">
    <property type="protein sequence ID" value="OQR80104.1"/>
    <property type="molecule type" value="Genomic_DNA"/>
</dbReference>
<feature type="compositionally biased region" description="Low complexity" evidence="6">
    <location>
        <begin position="316"/>
        <end position="326"/>
    </location>
</feature>
<organism evidence="8 9">
    <name type="scientific">Tropilaelaps mercedesae</name>
    <dbReference type="NCBI Taxonomy" id="418985"/>
    <lineage>
        <taxon>Eukaryota</taxon>
        <taxon>Metazoa</taxon>
        <taxon>Ecdysozoa</taxon>
        <taxon>Arthropoda</taxon>
        <taxon>Chelicerata</taxon>
        <taxon>Arachnida</taxon>
        <taxon>Acari</taxon>
        <taxon>Parasitiformes</taxon>
        <taxon>Mesostigmata</taxon>
        <taxon>Gamasina</taxon>
        <taxon>Dermanyssoidea</taxon>
        <taxon>Laelapidae</taxon>
        <taxon>Tropilaelaps</taxon>
    </lineage>
</organism>
<keyword evidence="2" id="KW-0677">Repeat</keyword>
<evidence type="ECO:0000259" key="7">
    <source>
        <dbReference type="PROSITE" id="PS50115"/>
    </source>
</evidence>
<feature type="region of interest" description="Disordered" evidence="6">
    <location>
        <begin position="670"/>
        <end position="733"/>
    </location>
</feature>
<feature type="domain" description="Arf-GAP" evidence="7">
    <location>
        <begin position="11"/>
        <end position="136"/>
    </location>
</feature>
<dbReference type="SMART" id="SM00105">
    <property type="entry name" value="ArfGap"/>
    <property type="match status" value="1"/>
</dbReference>
<dbReference type="PANTHER" id="PTHR46134">
    <property type="entry name" value="DRONGO, ISOFORM F"/>
    <property type="match status" value="1"/>
</dbReference>
<dbReference type="GO" id="GO:0008270">
    <property type="term" value="F:zinc ion binding"/>
    <property type="evidence" value="ECO:0007669"/>
    <property type="project" value="UniProtKB-KW"/>
</dbReference>
<evidence type="ECO:0000256" key="2">
    <source>
        <dbReference type="ARBA" id="ARBA00022737"/>
    </source>
</evidence>
<dbReference type="AlphaFoldDB" id="A0A1V9Y2Y6"/>
<evidence type="ECO:0000256" key="5">
    <source>
        <dbReference type="PROSITE-ProRule" id="PRU00288"/>
    </source>
</evidence>
<feature type="compositionally biased region" description="Polar residues" evidence="6">
    <location>
        <begin position="754"/>
        <end position="784"/>
    </location>
</feature>
<feature type="compositionally biased region" description="Polar residues" evidence="6">
    <location>
        <begin position="670"/>
        <end position="682"/>
    </location>
</feature>
<dbReference type="PROSITE" id="PS50115">
    <property type="entry name" value="ARFGAP"/>
    <property type="match status" value="1"/>
</dbReference>
<protein>
    <recommendedName>
        <fullName evidence="7">Arf-GAP domain-containing protein</fullName>
    </recommendedName>
</protein>
<dbReference type="InterPro" id="IPR001164">
    <property type="entry name" value="ArfGAP_dom"/>
</dbReference>
<feature type="compositionally biased region" description="Polar residues" evidence="6">
    <location>
        <begin position="517"/>
        <end position="548"/>
    </location>
</feature>
<dbReference type="Pfam" id="PF01412">
    <property type="entry name" value="ArfGap"/>
    <property type="match status" value="1"/>
</dbReference>
<evidence type="ECO:0000256" key="3">
    <source>
        <dbReference type="ARBA" id="ARBA00022771"/>
    </source>
</evidence>
<proteinExistence type="predicted"/>
<dbReference type="STRING" id="418985.A0A1V9Y2Y6"/>
<feature type="region of interest" description="Disordered" evidence="6">
    <location>
        <begin position="139"/>
        <end position="196"/>
    </location>
</feature>
<feature type="compositionally biased region" description="Low complexity" evidence="6">
    <location>
        <begin position="685"/>
        <end position="700"/>
    </location>
</feature>
<keyword evidence="3 5" id="KW-0863">Zinc-finger</keyword>
<feature type="compositionally biased region" description="Polar residues" evidence="6">
    <location>
        <begin position="456"/>
        <end position="467"/>
    </location>
</feature>
<feature type="region of interest" description="Disordered" evidence="6">
    <location>
        <begin position="752"/>
        <end position="799"/>
    </location>
</feature>
<dbReference type="GO" id="GO:0016020">
    <property type="term" value="C:membrane"/>
    <property type="evidence" value="ECO:0007669"/>
    <property type="project" value="TreeGrafter"/>
</dbReference>
<dbReference type="PANTHER" id="PTHR46134:SF3">
    <property type="entry name" value="ARFGAP WITH FG REPEATS 1"/>
    <property type="match status" value="1"/>
</dbReference>
<keyword evidence="9" id="KW-1185">Reference proteome</keyword>
<name>A0A1V9Y2Y6_9ACAR</name>
<dbReference type="Gene3D" id="1.10.220.150">
    <property type="entry name" value="Arf GTPase activating protein"/>
    <property type="match status" value="1"/>
</dbReference>
<accession>A0A1V9Y2Y6</accession>
<dbReference type="InterPro" id="IPR038508">
    <property type="entry name" value="ArfGAP_dom_sf"/>
</dbReference>
<reference evidence="8 9" key="1">
    <citation type="journal article" date="2017" name="Gigascience">
        <title>Draft genome of the honey bee ectoparasitic mite, Tropilaelaps mercedesae, is shaped by the parasitic life history.</title>
        <authorList>
            <person name="Dong X."/>
            <person name="Armstrong S.D."/>
            <person name="Xia D."/>
            <person name="Makepeace B.L."/>
            <person name="Darby A.C."/>
            <person name="Kadowaki T."/>
        </authorList>
    </citation>
    <scope>NUCLEOTIDE SEQUENCE [LARGE SCALE GENOMIC DNA]</scope>
    <source>
        <strain evidence="8">Wuxi-XJTLU</strain>
    </source>
</reference>
<dbReference type="OrthoDB" id="6036at2759"/>
<evidence type="ECO:0000256" key="4">
    <source>
        <dbReference type="ARBA" id="ARBA00022833"/>
    </source>
</evidence>
<dbReference type="InterPro" id="IPR052248">
    <property type="entry name" value="Arf-GAP_FG-repeat_protein"/>
</dbReference>
<feature type="compositionally biased region" description="Polar residues" evidence="6">
    <location>
        <begin position="705"/>
        <end position="733"/>
    </location>
</feature>
<comment type="caution">
    <text evidence="8">The sequence shown here is derived from an EMBL/GenBank/DDBJ whole genome shotgun (WGS) entry which is preliminary data.</text>
</comment>
<dbReference type="Proteomes" id="UP000192247">
    <property type="component" value="Unassembled WGS sequence"/>
</dbReference>
<dbReference type="SUPFAM" id="SSF57863">
    <property type="entry name" value="ArfGap/RecO-like zinc finger"/>
    <property type="match status" value="1"/>
</dbReference>
<evidence type="ECO:0000256" key="1">
    <source>
        <dbReference type="ARBA" id="ARBA00022723"/>
    </source>
</evidence>
<feature type="region of interest" description="Disordered" evidence="6">
    <location>
        <begin position="305"/>
        <end position="336"/>
    </location>
</feature>
<evidence type="ECO:0000313" key="8">
    <source>
        <dbReference type="EMBL" id="OQR80104.1"/>
    </source>
</evidence>
<sequence>MAARSKRSADERRLAHLREIANEGANRNCLECHQRGPTYVDMSIGSFVCTKCCGLLRGLNPPHRTKSITMTSFSDDELEFIKNRGNEFNRYVYLGTYDERSNLEKESLREEHKIREFMVQKYERKRWFVDPDIAQHKMQLDRRQRAAAEQGVSLTGGSISKPSSKPPATFATRSQPVTPAGGEPWSPPPTKTNLTPAFAAFGTVPQQSHQQIGLSNKSGNSAFGHSLLDPFQPSPVLKDQHQQQQLCRSFRHSNPSVVPLSPRTIVDPFAASSASPLSTAGTFDPFTSPVAGTMVTVHASGAKLKPPPIQTHTPSYQHQKQQQQYQNKEAVSAAPAKSSTGDFADFDAAFGSANSSESASVLVSTSIASLVPTPANAKATIVATDTTVLAQGTTGSGDAVSGTNQVFTRSQVKNNVSIAGAPSADRYAALAELDELFSGQKNELVSKPNELASVSFSSTDPWGNHQSAPVAPVNPFSPTAPTAPSISGSNNPWGSPAAPGPTQAPTSSPNPFAMAGNSWSATAPRVSPSSTQSATLGRLTPSNATTQSSGLAALTTGIGGIQLNNGRVTPTTGQWPTSNQSSTGVLSSGGLTGISAHAANSGGFPIGWNAVTLASQNAFRQTQQQLFGIGTSPNAIATRSNSTSSSCSATGSISGRTNSLQGGDWATFGQLTWPSSTTTTAGSEVAAGWPNGGAANAGVAESWPQMPTSASTPAFNARSHSPAQQNTASATSKVSGVSQSFSLHSTFGAAQWPPNGTLNGTHQTGLSNGRASSTGNPFSPNGSGPLNAARVCSTSNPFL</sequence>
<evidence type="ECO:0000313" key="9">
    <source>
        <dbReference type="Proteomes" id="UP000192247"/>
    </source>
</evidence>
<evidence type="ECO:0000256" key="6">
    <source>
        <dbReference type="SAM" id="MobiDB-lite"/>
    </source>
</evidence>
<dbReference type="PRINTS" id="PR00405">
    <property type="entry name" value="REVINTRACTNG"/>
</dbReference>
<dbReference type="CDD" id="cd08838">
    <property type="entry name" value="ArfGap_AGFG"/>
    <property type="match status" value="1"/>
</dbReference>